<evidence type="ECO:0000313" key="4">
    <source>
        <dbReference type="EMBL" id="SEE62319.1"/>
    </source>
</evidence>
<dbReference type="STRING" id="1300348.I602_216"/>
<protein>
    <submittedName>
        <fullName evidence="3">NAD dependent epimerase/dehydratase family protein</fullName>
    </submittedName>
    <submittedName>
        <fullName evidence="4">Nucleoside-diphosphate-sugar epimerase</fullName>
    </submittedName>
</protein>
<evidence type="ECO:0000313" key="6">
    <source>
        <dbReference type="Proteomes" id="UP000183071"/>
    </source>
</evidence>
<comment type="caution">
    <text evidence="3">The sequence shown here is derived from an EMBL/GenBank/DDBJ whole genome shotgun (WGS) entry which is preliminary data.</text>
</comment>
<reference evidence="3 5" key="1">
    <citation type="submission" date="2015-07" db="EMBL/GenBank/DDBJ databases">
        <title>Genome of Polaribacter dokdonenesis DSW-5, isolated from seawater off Dokdo in Korea.</title>
        <authorList>
            <person name="Yoon K."/>
            <person name="Song J.Y."/>
            <person name="Kim J.F."/>
        </authorList>
    </citation>
    <scope>NUCLEOTIDE SEQUENCE [LARGE SCALE GENOMIC DNA]</scope>
    <source>
        <strain evidence="3 5">DSW-5</strain>
    </source>
</reference>
<feature type="domain" description="NAD-dependent epimerase/dehydratase" evidence="2">
    <location>
        <begin position="4"/>
        <end position="167"/>
    </location>
</feature>
<dbReference type="Gene3D" id="3.40.50.720">
    <property type="entry name" value="NAD(P)-binding Rossmann-like Domain"/>
    <property type="match status" value="1"/>
</dbReference>
<dbReference type="InterPro" id="IPR036291">
    <property type="entry name" value="NAD(P)-bd_dom_sf"/>
</dbReference>
<dbReference type="PANTHER" id="PTHR43000">
    <property type="entry name" value="DTDP-D-GLUCOSE 4,6-DEHYDRATASE-RELATED"/>
    <property type="match status" value="1"/>
</dbReference>
<dbReference type="SUPFAM" id="SSF51735">
    <property type="entry name" value="NAD(P)-binding Rossmann-fold domains"/>
    <property type="match status" value="1"/>
</dbReference>
<reference evidence="4 6" key="2">
    <citation type="submission" date="2016-10" db="EMBL/GenBank/DDBJ databases">
        <authorList>
            <person name="Varghese N."/>
            <person name="Submissions S."/>
        </authorList>
    </citation>
    <scope>NUCLEOTIDE SEQUENCE [LARGE SCALE GENOMIC DNA]</scope>
    <source>
        <strain evidence="4 6">DSW-5</strain>
    </source>
</reference>
<evidence type="ECO:0000313" key="5">
    <source>
        <dbReference type="Proteomes" id="UP000037716"/>
    </source>
</evidence>
<evidence type="ECO:0000313" key="3">
    <source>
        <dbReference type="EMBL" id="KOY50656.1"/>
    </source>
</evidence>
<dbReference type="EMBL" id="FNUE01000002">
    <property type="protein sequence ID" value="SEE62319.1"/>
    <property type="molecule type" value="Genomic_DNA"/>
</dbReference>
<comment type="similarity">
    <text evidence="1">Belongs to the NAD(P)-dependent epimerase/dehydratase family.</text>
</comment>
<dbReference type="Proteomes" id="UP000037716">
    <property type="component" value="Unassembled WGS sequence"/>
</dbReference>
<dbReference type="Pfam" id="PF01370">
    <property type="entry name" value="Epimerase"/>
    <property type="match status" value="1"/>
</dbReference>
<dbReference type="Proteomes" id="UP000183071">
    <property type="component" value="Unassembled WGS sequence"/>
</dbReference>
<dbReference type="EMBL" id="LGBR01000001">
    <property type="protein sequence ID" value="KOY50656.1"/>
    <property type="molecule type" value="Genomic_DNA"/>
</dbReference>
<name>A0A0M9CEC7_9FLAO</name>
<evidence type="ECO:0000259" key="2">
    <source>
        <dbReference type="Pfam" id="PF01370"/>
    </source>
</evidence>
<dbReference type="AlphaFoldDB" id="A0A0M9CEC7"/>
<proteinExistence type="inferred from homology"/>
<dbReference type="InterPro" id="IPR001509">
    <property type="entry name" value="Epimerase_deHydtase"/>
</dbReference>
<dbReference type="PATRIC" id="fig|1300348.6.peg.218"/>
<accession>A0A0M9CEC7</accession>
<dbReference type="OrthoDB" id="329806at2"/>
<gene>
    <name evidence="3" type="ORF">I602_216</name>
    <name evidence="4" type="ORF">SAMN05444353_2784</name>
</gene>
<organism evidence="3 5">
    <name type="scientific">Polaribacter dokdonensis DSW-5</name>
    <dbReference type="NCBI Taxonomy" id="1300348"/>
    <lineage>
        <taxon>Bacteria</taxon>
        <taxon>Pseudomonadati</taxon>
        <taxon>Bacteroidota</taxon>
        <taxon>Flavobacteriia</taxon>
        <taxon>Flavobacteriales</taxon>
        <taxon>Flavobacteriaceae</taxon>
    </lineage>
</organism>
<sequence length="318" mass="36430">MSKILITGGSGFIGTNVVEHFISNNYEVINIDIVKPKIKKHKSYWLKGDINDLFFLNKATEEFNPEFIIHLAAKTDLNGKTLEDYKTNIRGVENLLSVSNNLGNLKKILIFSSMLVCKPGFIPVDQLQYRPSTVYGESKVLTEKIVWENVPKCDWAILRPTSIWGPWFDVPYKNFFDIIMKNKYFHIGSSGCTKTYGFVLNTVYQIDKILLAKTTNKKNKVFYLGDHPPTNIETWANEIGTELNIKIKRMPFSLIKFAGYFGDFLNLIGLSFPMTSFRLKNMTTNNIVCLENTSELAPVLPYTRIEGVKKTLIWIKEQ</sequence>
<evidence type="ECO:0000256" key="1">
    <source>
        <dbReference type="ARBA" id="ARBA00007637"/>
    </source>
</evidence>
<keyword evidence="6" id="KW-1185">Reference proteome</keyword>
<dbReference type="RefSeq" id="WP_053972933.1">
    <property type="nucleotide sequence ID" value="NZ_FNUE01000002.1"/>
</dbReference>